<dbReference type="InterPro" id="IPR012349">
    <property type="entry name" value="Split_barrel_FMN-bd"/>
</dbReference>
<dbReference type="InterPro" id="IPR001387">
    <property type="entry name" value="Cro/C1-type_HTH"/>
</dbReference>
<comment type="caution">
    <text evidence="2">The sequence shown here is derived from an EMBL/GenBank/DDBJ whole genome shotgun (WGS) entry which is preliminary data.</text>
</comment>
<protein>
    <recommendedName>
        <fullName evidence="1">HTH cro/C1-type domain-containing protein</fullName>
    </recommendedName>
</protein>
<dbReference type="Pfam" id="PF01381">
    <property type="entry name" value="HTH_3"/>
    <property type="match status" value="1"/>
</dbReference>
<name>A0A8J3WXC1_9ACTN</name>
<proteinExistence type="predicted"/>
<dbReference type="EMBL" id="BOOK01000054">
    <property type="protein sequence ID" value="GII04703.1"/>
    <property type="molecule type" value="Genomic_DNA"/>
</dbReference>
<feature type="domain" description="HTH cro/C1-type" evidence="1">
    <location>
        <begin position="19"/>
        <end position="69"/>
    </location>
</feature>
<dbReference type="RefSeq" id="WP_203878944.1">
    <property type="nucleotide sequence ID" value="NZ_BOOK01000054.1"/>
</dbReference>
<evidence type="ECO:0000259" key="1">
    <source>
        <dbReference type="PROSITE" id="PS50943"/>
    </source>
</evidence>
<dbReference type="InterPro" id="IPR024747">
    <property type="entry name" value="Pyridox_Oxase-rel"/>
</dbReference>
<gene>
    <name evidence="2" type="ORF">Pta02_67110</name>
</gene>
<dbReference type="PROSITE" id="PS50943">
    <property type="entry name" value="HTH_CROC1"/>
    <property type="match status" value="1"/>
</dbReference>
<reference evidence="2" key="1">
    <citation type="submission" date="2021-01" db="EMBL/GenBank/DDBJ databases">
        <title>Whole genome shotgun sequence of Planobispora takensis NBRC 109077.</title>
        <authorList>
            <person name="Komaki H."/>
            <person name="Tamura T."/>
        </authorList>
    </citation>
    <scope>NUCLEOTIDE SEQUENCE</scope>
    <source>
        <strain evidence="2">NBRC 109077</strain>
    </source>
</reference>
<dbReference type="GO" id="GO:0003677">
    <property type="term" value="F:DNA binding"/>
    <property type="evidence" value="ECO:0007669"/>
    <property type="project" value="InterPro"/>
</dbReference>
<dbReference type="CDD" id="cd00093">
    <property type="entry name" value="HTH_XRE"/>
    <property type="match status" value="1"/>
</dbReference>
<dbReference type="SUPFAM" id="SSF50475">
    <property type="entry name" value="FMN-binding split barrel"/>
    <property type="match status" value="1"/>
</dbReference>
<dbReference type="Gene3D" id="1.10.260.40">
    <property type="entry name" value="lambda repressor-like DNA-binding domains"/>
    <property type="match status" value="1"/>
</dbReference>
<dbReference type="Gene3D" id="2.30.110.10">
    <property type="entry name" value="Electron Transport, Fmn-binding Protein, Chain A"/>
    <property type="match status" value="1"/>
</dbReference>
<evidence type="ECO:0000313" key="3">
    <source>
        <dbReference type="Proteomes" id="UP000634476"/>
    </source>
</evidence>
<sequence length="229" mass="24445">MSERYALPGDLGRRIAWRRRSLGLSREQLADRAGIDPGYLGYLEEHPASPGAETVHRLAAGLDTSAAELLGGEVDLPPGRGRAGTRPVLEELDIKECLRLISPGGVGRVGFGSPVGPAIVPVSYVFYEGAVVFRTAFGGPLDEDLRTHVKGATIKIAFEVDHVDEVNREGWSVLILGGAHHVPPEEEAAVAASGVEPWAGGQRDLYIRIVPAEITGRRIRQDSGPHAAP</sequence>
<organism evidence="2 3">
    <name type="scientific">Planobispora takensis</name>
    <dbReference type="NCBI Taxonomy" id="1367882"/>
    <lineage>
        <taxon>Bacteria</taxon>
        <taxon>Bacillati</taxon>
        <taxon>Actinomycetota</taxon>
        <taxon>Actinomycetes</taxon>
        <taxon>Streptosporangiales</taxon>
        <taxon>Streptosporangiaceae</taxon>
        <taxon>Planobispora</taxon>
    </lineage>
</organism>
<dbReference type="InterPro" id="IPR010982">
    <property type="entry name" value="Lambda_DNA-bd_dom_sf"/>
</dbReference>
<dbReference type="AlphaFoldDB" id="A0A8J3WXC1"/>
<dbReference type="Pfam" id="PF12900">
    <property type="entry name" value="Pyridox_ox_2"/>
    <property type="match status" value="1"/>
</dbReference>
<keyword evidence="3" id="KW-1185">Reference proteome</keyword>
<evidence type="ECO:0000313" key="2">
    <source>
        <dbReference type="EMBL" id="GII04703.1"/>
    </source>
</evidence>
<accession>A0A8J3WXC1</accession>
<dbReference type="Proteomes" id="UP000634476">
    <property type="component" value="Unassembled WGS sequence"/>
</dbReference>
<dbReference type="SMART" id="SM00530">
    <property type="entry name" value="HTH_XRE"/>
    <property type="match status" value="1"/>
</dbReference>
<dbReference type="SUPFAM" id="SSF47413">
    <property type="entry name" value="lambda repressor-like DNA-binding domains"/>
    <property type="match status" value="1"/>
</dbReference>